<organism evidence="5 6">
    <name type="scientific">Balneatrix alpica</name>
    <dbReference type="NCBI Taxonomy" id="75684"/>
    <lineage>
        <taxon>Bacteria</taxon>
        <taxon>Pseudomonadati</taxon>
        <taxon>Pseudomonadota</taxon>
        <taxon>Gammaproteobacteria</taxon>
        <taxon>Oceanospirillales</taxon>
        <taxon>Balneatrichaceae</taxon>
        <taxon>Balneatrix</taxon>
    </lineage>
</organism>
<evidence type="ECO:0000259" key="4">
    <source>
        <dbReference type="Pfam" id="PF25607"/>
    </source>
</evidence>
<dbReference type="PANTHER" id="PTHR40940:SF1">
    <property type="entry name" value="PROTEIN BATD"/>
    <property type="match status" value="1"/>
</dbReference>
<dbReference type="Pfam" id="PF13584">
    <property type="entry name" value="BatD"/>
    <property type="match status" value="1"/>
</dbReference>
<protein>
    <submittedName>
        <fullName evidence="5">BatD family protein</fullName>
    </submittedName>
</protein>
<dbReference type="EMBL" id="JBHLZN010000001">
    <property type="protein sequence ID" value="MFB9885082.1"/>
    <property type="molecule type" value="Genomic_DNA"/>
</dbReference>
<evidence type="ECO:0000256" key="1">
    <source>
        <dbReference type="SAM" id="MobiDB-lite"/>
    </source>
</evidence>
<feature type="domain" description="DUF7939" evidence="4">
    <location>
        <begin position="511"/>
        <end position="599"/>
    </location>
</feature>
<feature type="chain" id="PRO_5046201305" evidence="3">
    <location>
        <begin position="24"/>
        <end position="613"/>
    </location>
</feature>
<evidence type="ECO:0000256" key="2">
    <source>
        <dbReference type="SAM" id="Phobius"/>
    </source>
</evidence>
<reference evidence="5 6" key="1">
    <citation type="submission" date="2024-09" db="EMBL/GenBank/DDBJ databases">
        <authorList>
            <person name="Sun Q."/>
            <person name="Mori K."/>
        </authorList>
    </citation>
    <scope>NUCLEOTIDE SEQUENCE [LARGE SCALE GENOMIC DNA]</scope>
    <source>
        <strain evidence="5 6">ATCC 51285</strain>
    </source>
</reference>
<keyword evidence="3" id="KW-0732">Signal</keyword>
<feature type="region of interest" description="Disordered" evidence="1">
    <location>
        <begin position="131"/>
        <end position="163"/>
    </location>
</feature>
<proteinExistence type="predicted"/>
<keyword evidence="2" id="KW-0812">Transmembrane</keyword>
<name>A0ABV5Z728_9GAMM</name>
<evidence type="ECO:0000313" key="6">
    <source>
        <dbReference type="Proteomes" id="UP001589628"/>
    </source>
</evidence>
<sequence>MQDKKALATLALLASLTCANSWAEVTASLSQSRLNLGESLTLTLQVQGPVVDQPPQLSSLNRDFEILSSRANTEFRYSNNRMQKSTRWSIELRPRQAGNLTLPPIRVGNESSDAIGLQVVSQAATPPVNAPAYPVVSQPSTQAATEATDSTASTAEPSAATSTLPQISLTLSTGLKPPYRVGQAIPLQLLLEHEGELLPGTRLQTPEVIGGQLLELEHPAPSYQETLDGRRLRSVERHYLLYLDRTGDFKLGSFSLTGNIQGEDQEPLPLELKTEPLNLTLEASPAEPFLPAFQLNLKHQWKDEGNAQLRPGDKRDRLITLEVSGLPPERIHLPPPPQVAGISSEQAIASQQSWKDGEGIISKLEIVQRFTFNQGGQLQLPAWTLPWWNLRQQQANQVEVPGQGFDILADTAALSSPTASPDTHNSQPLEPSSSGSAIAPVNLSLEGATAASPDNTAQANWFWPLTTAFALLLGLVGMAIAWRQQQQLRRLSAQLEQTREMQIQKRHALDEQEAYEALAMLCYNRQPTLARLKLIEWAQSNWPEAGIATFNDIRRQAKHPTLDYALQDLEGALLAAERGESYDWQSELLLQILGELRLRKQRQQDSELEPLHI</sequence>
<feature type="compositionally biased region" description="Low complexity" evidence="1">
    <location>
        <begin position="140"/>
        <end position="163"/>
    </location>
</feature>
<feature type="signal peptide" evidence="3">
    <location>
        <begin position="1"/>
        <end position="23"/>
    </location>
</feature>
<comment type="caution">
    <text evidence="5">The sequence shown here is derived from an EMBL/GenBank/DDBJ whole genome shotgun (WGS) entry which is preliminary data.</text>
</comment>
<feature type="transmembrane region" description="Helical" evidence="2">
    <location>
        <begin position="461"/>
        <end position="482"/>
    </location>
</feature>
<dbReference type="Proteomes" id="UP001589628">
    <property type="component" value="Unassembled WGS sequence"/>
</dbReference>
<feature type="region of interest" description="Disordered" evidence="1">
    <location>
        <begin position="415"/>
        <end position="436"/>
    </location>
</feature>
<accession>A0ABV5Z728</accession>
<evidence type="ECO:0000313" key="5">
    <source>
        <dbReference type="EMBL" id="MFB9885082.1"/>
    </source>
</evidence>
<keyword evidence="2" id="KW-0472">Membrane</keyword>
<dbReference type="Pfam" id="PF25607">
    <property type="entry name" value="DUF7939"/>
    <property type="match status" value="1"/>
</dbReference>
<dbReference type="InterPro" id="IPR025738">
    <property type="entry name" value="BatD"/>
</dbReference>
<dbReference type="InterPro" id="IPR057699">
    <property type="entry name" value="DUF7939"/>
</dbReference>
<evidence type="ECO:0000256" key="3">
    <source>
        <dbReference type="SAM" id="SignalP"/>
    </source>
</evidence>
<keyword evidence="2" id="KW-1133">Transmembrane helix</keyword>
<gene>
    <name evidence="5" type="ORF">ACFFLH_01475</name>
</gene>
<dbReference type="RefSeq" id="WP_027313305.1">
    <property type="nucleotide sequence ID" value="NZ_JBHLZN010000001.1"/>
</dbReference>
<keyword evidence="6" id="KW-1185">Reference proteome</keyword>
<dbReference type="PANTHER" id="PTHR40940">
    <property type="entry name" value="PROTEIN BATD-RELATED"/>
    <property type="match status" value="1"/>
</dbReference>